<reference evidence="1 2" key="1">
    <citation type="journal article" date="2007" name="PLoS Genet.">
        <title>A tale of two oxidation states: bacterial colonization of arsenic-rich environments.</title>
        <authorList>
            <person name="Muller D."/>
            <person name="Medigue C."/>
            <person name="Koechler S."/>
            <person name="Barbe V."/>
            <person name="Barakat M."/>
            <person name="Talla E."/>
            <person name="Bonnefoy V."/>
            <person name="Krin E."/>
            <person name="Arsene-Ploetze F."/>
            <person name="Carapito C."/>
            <person name="Chandler M."/>
            <person name="Cournoyer B."/>
            <person name="Cruveiller S."/>
            <person name="Dossat C."/>
            <person name="Duval S."/>
            <person name="Heymann M."/>
            <person name="Leize E."/>
            <person name="Lieutaud A."/>
            <person name="Lievremont D."/>
            <person name="Makita Y."/>
            <person name="Mangenot S."/>
            <person name="Nitschke W."/>
            <person name="Ortet P."/>
            <person name="Perdrial N."/>
            <person name="Schoepp B."/>
            <person name="Siguier N."/>
            <person name="Simeonova D.D."/>
            <person name="Rouy Z."/>
            <person name="Segurens B."/>
            <person name="Turlin E."/>
            <person name="Vallenet D."/>
            <person name="Van Dorsselaer A."/>
            <person name="Weiss S."/>
            <person name="Weissenbach J."/>
            <person name="Lett M.C."/>
            <person name="Danchin A."/>
            <person name="Bertin P.N."/>
        </authorList>
    </citation>
    <scope>NUCLEOTIDE SEQUENCE [LARGE SCALE GENOMIC DNA]</scope>
    <source>
        <strain evidence="2">ULPAs1</strain>
    </source>
</reference>
<evidence type="ECO:0000313" key="1">
    <source>
        <dbReference type="EMBL" id="CAL63078.1"/>
    </source>
</evidence>
<accession>A4G991</accession>
<keyword evidence="2" id="KW-1185">Reference proteome</keyword>
<organism evidence="1 2">
    <name type="scientific">Herminiimonas arsenicoxydans</name>
    <dbReference type="NCBI Taxonomy" id="204773"/>
    <lineage>
        <taxon>Bacteria</taxon>
        <taxon>Pseudomonadati</taxon>
        <taxon>Pseudomonadota</taxon>
        <taxon>Betaproteobacteria</taxon>
        <taxon>Burkholderiales</taxon>
        <taxon>Oxalobacteraceae</taxon>
        <taxon>Herminiimonas</taxon>
    </lineage>
</organism>
<dbReference type="STRING" id="204773.HEAR2968"/>
<dbReference type="AlphaFoldDB" id="A4G991"/>
<dbReference type="EMBL" id="CU207211">
    <property type="protein sequence ID" value="CAL63078.1"/>
    <property type="molecule type" value="Genomic_DNA"/>
</dbReference>
<protein>
    <submittedName>
        <fullName evidence="1">Uncharacterized protein</fullName>
    </submittedName>
</protein>
<name>A4G991_HERAR</name>
<dbReference type="Proteomes" id="UP000006697">
    <property type="component" value="Chromosome"/>
</dbReference>
<proteinExistence type="predicted"/>
<evidence type="ECO:0000313" key="2">
    <source>
        <dbReference type="Proteomes" id="UP000006697"/>
    </source>
</evidence>
<gene>
    <name evidence="1" type="ordered locus">HEAR2968</name>
</gene>
<dbReference type="HOGENOM" id="CLU_201909_0_0_4"/>
<dbReference type="eggNOG" id="ENOG503158V">
    <property type="taxonomic scope" value="Bacteria"/>
</dbReference>
<dbReference type="OrthoDB" id="8707008at2"/>
<sequence length="72" mass="8187">MRAVTIMANKALAKRQKLTIRIEPSQQALKPRNYLALAAKQRVAGPHQKSISAQRQVQKRLLKIKLSEPDEQ</sequence>
<dbReference type="KEGG" id="har:HEAR2968"/>